<feature type="transmembrane region" description="Helical" evidence="7">
    <location>
        <begin position="30"/>
        <end position="51"/>
    </location>
</feature>
<dbReference type="PANTHER" id="PTHR28286">
    <property type="match status" value="1"/>
</dbReference>
<evidence type="ECO:0000256" key="3">
    <source>
        <dbReference type="ARBA" id="ARBA00022692"/>
    </source>
</evidence>
<evidence type="ECO:0000256" key="5">
    <source>
        <dbReference type="ARBA" id="ARBA00023136"/>
    </source>
</evidence>
<gene>
    <name evidence="8" type="primary">OPS1_2</name>
    <name evidence="8" type="ORF">MPDQ_007231</name>
</gene>
<evidence type="ECO:0000256" key="7">
    <source>
        <dbReference type="SAM" id="Phobius"/>
    </source>
</evidence>
<reference evidence="8 9" key="1">
    <citation type="submission" date="2019-06" db="EMBL/GenBank/DDBJ databases">
        <title>Wine fermentation using esterase from Monascus purpureus.</title>
        <authorList>
            <person name="Geng C."/>
            <person name="Zhang Y."/>
        </authorList>
    </citation>
    <scope>NUCLEOTIDE SEQUENCE [LARGE SCALE GENOMIC DNA]</scope>
    <source>
        <strain evidence="8">HQ1</strain>
    </source>
</reference>
<keyword evidence="5 7" id="KW-0472">Membrane</keyword>
<comment type="subcellular location">
    <subcellularLocation>
        <location evidence="1">Membrane</location>
        <topology evidence="1">Multi-pass membrane protein</topology>
    </subcellularLocation>
</comment>
<evidence type="ECO:0000256" key="1">
    <source>
        <dbReference type="ARBA" id="ARBA00004141"/>
    </source>
</evidence>
<dbReference type="PANTHER" id="PTHR28286:SF1">
    <property type="entry name" value="30 KDA HEAT SHOCK PROTEIN-RELATED"/>
    <property type="match status" value="1"/>
</dbReference>
<evidence type="ECO:0000256" key="4">
    <source>
        <dbReference type="ARBA" id="ARBA00022989"/>
    </source>
</evidence>
<dbReference type="Proteomes" id="UP000319663">
    <property type="component" value="Unassembled WGS sequence"/>
</dbReference>
<proteinExistence type="inferred from homology"/>
<evidence type="ECO:0000313" key="9">
    <source>
        <dbReference type="Proteomes" id="UP000319663"/>
    </source>
</evidence>
<feature type="transmembrane region" description="Helical" evidence="7">
    <location>
        <begin position="186"/>
        <end position="204"/>
    </location>
</feature>
<evidence type="ECO:0000313" key="8">
    <source>
        <dbReference type="EMBL" id="TQB71857.1"/>
    </source>
</evidence>
<feature type="region of interest" description="Disordered" evidence="6">
    <location>
        <begin position="262"/>
        <end position="298"/>
    </location>
</feature>
<sequence>MGGNQATRVNPFVVNDRHVAIHITTRGSDWYWTVMSIMGCTTLTVICLSFFRPPSKRIFHYLLAAVAFIATIEHYSMASNLGWVPIDVEWRRSDDEVAGINRQIWWVPDLAVAFVVCPPHHCSSHRPYRMVLIPKRSDGGAGPRRCSGYYAFWLWVWIMAVYALVWTPRKYARALGRDVQRVHFTISGWVSFLWMIYPICWGISEGGNVIPPDSEFIFYGILDCLLIPITSAAFLFLHRPIDPSHLGLYIRSYDDPIPGYRDAVASGGLPKDPEKDVPNGHDGPAETSPAPAAGTETV</sequence>
<evidence type="ECO:0000256" key="6">
    <source>
        <dbReference type="SAM" id="MobiDB-lite"/>
    </source>
</evidence>
<keyword evidence="9" id="KW-1185">Reference proteome</keyword>
<feature type="transmembrane region" description="Helical" evidence="7">
    <location>
        <begin position="58"/>
        <end position="77"/>
    </location>
</feature>
<name>A0A507QUS3_MONPU</name>
<feature type="transmembrane region" description="Helical" evidence="7">
    <location>
        <begin position="147"/>
        <end position="165"/>
    </location>
</feature>
<dbReference type="GO" id="GO:0005783">
    <property type="term" value="C:endoplasmic reticulum"/>
    <property type="evidence" value="ECO:0007669"/>
    <property type="project" value="TreeGrafter"/>
</dbReference>
<dbReference type="Gene3D" id="1.20.1070.10">
    <property type="entry name" value="Rhodopsin 7-helix transmembrane proteins"/>
    <property type="match status" value="2"/>
</dbReference>
<accession>A0A507QUS3</accession>
<organism evidence="8 9">
    <name type="scientific">Monascus purpureus</name>
    <name type="common">Red mold</name>
    <name type="synonym">Monascus anka</name>
    <dbReference type="NCBI Taxonomy" id="5098"/>
    <lineage>
        <taxon>Eukaryota</taxon>
        <taxon>Fungi</taxon>
        <taxon>Dikarya</taxon>
        <taxon>Ascomycota</taxon>
        <taxon>Pezizomycotina</taxon>
        <taxon>Eurotiomycetes</taxon>
        <taxon>Eurotiomycetidae</taxon>
        <taxon>Eurotiales</taxon>
        <taxon>Aspergillaceae</taxon>
        <taxon>Monascus</taxon>
    </lineage>
</organism>
<comment type="caution">
    <text evidence="8">The sequence shown here is derived from an EMBL/GenBank/DDBJ whole genome shotgun (WGS) entry which is preliminary data.</text>
</comment>
<protein>
    <submittedName>
        <fullName evidence="8">Ion channel activity protein</fullName>
    </submittedName>
</protein>
<evidence type="ECO:0000256" key="2">
    <source>
        <dbReference type="ARBA" id="ARBA00008130"/>
    </source>
</evidence>
<feature type="transmembrane region" description="Helical" evidence="7">
    <location>
        <begin position="216"/>
        <end position="237"/>
    </location>
</feature>
<comment type="similarity">
    <text evidence="2">Belongs to the archaeal/bacterial/fungal opsin family.</text>
</comment>
<dbReference type="SMART" id="SM01021">
    <property type="entry name" value="Bac_rhodopsin"/>
    <property type="match status" value="1"/>
</dbReference>
<dbReference type="EMBL" id="VIFY01000073">
    <property type="protein sequence ID" value="TQB71857.1"/>
    <property type="molecule type" value="Genomic_DNA"/>
</dbReference>
<keyword evidence="4 7" id="KW-1133">Transmembrane helix</keyword>
<dbReference type="GO" id="GO:0005886">
    <property type="term" value="C:plasma membrane"/>
    <property type="evidence" value="ECO:0007669"/>
    <property type="project" value="TreeGrafter"/>
</dbReference>
<keyword evidence="3 7" id="KW-0812">Transmembrane</keyword>
<dbReference type="InterPro" id="IPR001425">
    <property type="entry name" value="Arc/bac/fun_rhodopsins"/>
</dbReference>
<dbReference type="AlphaFoldDB" id="A0A507QUS3"/>
<dbReference type="SUPFAM" id="SSF81321">
    <property type="entry name" value="Family A G protein-coupled receptor-like"/>
    <property type="match status" value="1"/>
</dbReference>